<dbReference type="GO" id="GO:0006284">
    <property type="term" value="P:base-excision repair"/>
    <property type="evidence" value="ECO:0007669"/>
    <property type="project" value="InterPro"/>
</dbReference>
<proteinExistence type="predicted"/>
<reference evidence="6 7" key="1">
    <citation type="submission" date="2019-01" db="EMBL/GenBank/DDBJ databases">
        <title>Draft genome sequences of the type strains of six Macrococcus species.</title>
        <authorList>
            <person name="Mazhar S."/>
            <person name="Altermann E."/>
            <person name="Hill C."/>
            <person name="Mcauliffe O."/>
        </authorList>
    </citation>
    <scope>NUCLEOTIDE SEQUENCE [LARGE SCALE GENOMIC DNA]</scope>
    <source>
        <strain evidence="6 7">CCM4815</strain>
    </source>
</reference>
<dbReference type="InterPro" id="IPR011257">
    <property type="entry name" value="DNA_glycosylase"/>
</dbReference>
<evidence type="ECO:0000313" key="7">
    <source>
        <dbReference type="Proteomes" id="UP000294802"/>
    </source>
</evidence>
<keyword evidence="6" id="KW-0540">Nuclease</keyword>
<dbReference type="OrthoDB" id="9802365at2"/>
<comment type="caution">
    <text evidence="6">The sequence shown here is derived from an EMBL/GenBank/DDBJ whole genome shotgun (WGS) entry which is preliminary data.</text>
</comment>
<dbReference type="Gene3D" id="1.10.340.30">
    <property type="entry name" value="Hypothetical protein, domain 2"/>
    <property type="match status" value="1"/>
</dbReference>
<dbReference type="PANTHER" id="PTHR10359:SF19">
    <property type="entry name" value="DNA REPAIR GLYCOSYLASE MJ1434-RELATED"/>
    <property type="match status" value="1"/>
</dbReference>
<keyword evidence="4" id="KW-0411">Iron-sulfur</keyword>
<dbReference type="PANTHER" id="PTHR10359">
    <property type="entry name" value="A/G-SPECIFIC ADENINE GLYCOSYLASE/ENDONUCLEASE III"/>
    <property type="match status" value="1"/>
</dbReference>
<evidence type="ECO:0000313" key="6">
    <source>
        <dbReference type="EMBL" id="TDM07933.1"/>
    </source>
</evidence>
<dbReference type="Proteomes" id="UP000294802">
    <property type="component" value="Unassembled WGS sequence"/>
</dbReference>
<keyword evidence="7" id="KW-1185">Reference proteome</keyword>
<protein>
    <submittedName>
        <fullName evidence="6">Endonuclease III domain-containing protein</fullName>
    </submittedName>
</protein>
<organism evidence="6 7">
    <name type="scientific">Macrococcus lamae</name>
    <dbReference type="NCBI Taxonomy" id="198484"/>
    <lineage>
        <taxon>Bacteria</taxon>
        <taxon>Bacillati</taxon>
        <taxon>Bacillota</taxon>
        <taxon>Bacilli</taxon>
        <taxon>Bacillales</taxon>
        <taxon>Staphylococcaceae</taxon>
        <taxon>Macrococcus</taxon>
    </lineage>
</organism>
<dbReference type="InterPro" id="IPR003265">
    <property type="entry name" value="HhH-GPD_domain"/>
</dbReference>
<dbReference type="RefSeq" id="WP_133444129.1">
    <property type="nucleotide sequence ID" value="NZ_SCWB01000012.1"/>
</dbReference>
<dbReference type="GO" id="GO:0046872">
    <property type="term" value="F:metal ion binding"/>
    <property type="evidence" value="ECO:0007669"/>
    <property type="project" value="UniProtKB-KW"/>
</dbReference>
<evidence type="ECO:0000256" key="4">
    <source>
        <dbReference type="ARBA" id="ARBA00023014"/>
    </source>
</evidence>
<dbReference type="Pfam" id="PF00730">
    <property type="entry name" value="HhH-GPD"/>
    <property type="match status" value="1"/>
</dbReference>
<keyword evidence="2" id="KW-0479">Metal-binding</keyword>
<sequence length="215" mass="24799">MMTTDELYQLLYHHMGPQGWWPADNDIEMMIGAILVQNTNWNNVVRSLDNIKKATAFKHEALAKLSADEVETLIRPSGYHKSKAKAIATVLAWLGLHDFNYDMISEKFGPDLRAELLKLHGIGPETADVLLVYLFGRIEFIPDSYTRRLYRNLGYSNTENYNKFKKEIALPDHFTNEDAKEFHGLLDEFGKTYLSSRKESSHHFLSPYFVPIQSK</sequence>
<dbReference type="SMART" id="SM00478">
    <property type="entry name" value="ENDO3c"/>
    <property type="match status" value="1"/>
</dbReference>
<keyword evidence="3" id="KW-0408">Iron</keyword>
<dbReference type="SUPFAM" id="SSF48150">
    <property type="entry name" value="DNA-glycosylase"/>
    <property type="match status" value="1"/>
</dbReference>
<evidence type="ECO:0000259" key="5">
    <source>
        <dbReference type="SMART" id="SM00478"/>
    </source>
</evidence>
<dbReference type="CDD" id="cd00056">
    <property type="entry name" value="ENDO3c"/>
    <property type="match status" value="1"/>
</dbReference>
<evidence type="ECO:0000256" key="1">
    <source>
        <dbReference type="ARBA" id="ARBA00022485"/>
    </source>
</evidence>
<dbReference type="AlphaFoldDB" id="A0A4R6BTY2"/>
<dbReference type="GO" id="GO:0004519">
    <property type="term" value="F:endonuclease activity"/>
    <property type="evidence" value="ECO:0007669"/>
    <property type="project" value="UniProtKB-KW"/>
</dbReference>
<evidence type="ECO:0000256" key="3">
    <source>
        <dbReference type="ARBA" id="ARBA00023004"/>
    </source>
</evidence>
<accession>A0A4R6BTY2</accession>
<keyword evidence="1" id="KW-0004">4Fe-4S</keyword>
<dbReference type="GO" id="GO:0051539">
    <property type="term" value="F:4 iron, 4 sulfur cluster binding"/>
    <property type="evidence" value="ECO:0007669"/>
    <property type="project" value="UniProtKB-KW"/>
</dbReference>
<evidence type="ECO:0000256" key="2">
    <source>
        <dbReference type="ARBA" id="ARBA00022723"/>
    </source>
</evidence>
<dbReference type="EMBL" id="SCWB01000012">
    <property type="protein sequence ID" value="TDM07933.1"/>
    <property type="molecule type" value="Genomic_DNA"/>
</dbReference>
<keyword evidence="6" id="KW-0255">Endonuclease</keyword>
<name>A0A4R6BTY2_9STAP</name>
<gene>
    <name evidence="6" type="ORF">ERX29_07735</name>
</gene>
<keyword evidence="6" id="KW-0378">Hydrolase</keyword>
<dbReference type="PIRSF" id="PIRSF001435">
    <property type="entry name" value="Nth"/>
    <property type="match status" value="1"/>
</dbReference>
<feature type="domain" description="HhH-GPD" evidence="5">
    <location>
        <begin position="35"/>
        <end position="192"/>
    </location>
</feature>